<dbReference type="Gene3D" id="3.40.605.10">
    <property type="entry name" value="Aldehyde Dehydrogenase, Chain A, domain 1"/>
    <property type="match status" value="1"/>
</dbReference>
<evidence type="ECO:0000256" key="4">
    <source>
        <dbReference type="PIRSR" id="PIRSR036492-1"/>
    </source>
</evidence>
<evidence type="ECO:0000256" key="3">
    <source>
        <dbReference type="PIRNR" id="PIRNR036492"/>
    </source>
</evidence>
<dbReference type="Proteomes" id="UP000655868">
    <property type="component" value="Unassembled WGS sequence"/>
</dbReference>
<dbReference type="SUPFAM" id="SSF53720">
    <property type="entry name" value="ALDH-like"/>
    <property type="match status" value="1"/>
</dbReference>
<sequence>MTISTGTPAATGRTIDIDNPATGKVIGTVDNMTAEEVAQLVDRARAAQPRWEAIGFADRARLVRALRKWFVAERARIVDIVVAENGKTREDALLAELFYLADSMGFWAKNARKYLADESPRTHSPLVFGKKVVVRHRPLGVVGVIAPWNYPLTLSIGDALPALMAGNTVVIKPSEIAPLAVEFVVRGAREVGFPDDVLLVATGAGETGAALVDTADMIQFTGSTRTGRRIAATCGERLIPCSVELGGKDPMIVLADANIDRAVNVAVEWSMRNAGQICMAIERVYVEEPVYDEFVAKVADKVAALRQGEPADYGSVDVGAITFPPQLEIIEAHVADALTKGARAVVGGHRRPGVGRFFEPTVLVDVDHTMDCMTQETFGPLLPIMKVRNDEEAVRLANDSPYGLGSSIFTRDIAKANRLARRLDAGNTWINDAIMSYLAQEAPFAGARESGLGGRHGKQGIRKYCDTHTILTTRFALTHEPTMFPNSVKRSRFFERLMVLMFGR</sequence>
<feature type="active site" evidence="4">
    <location>
        <position position="278"/>
    </location>
</feature>
<dbReference type="CDD" id="cd07099">
    <property type="entry name" value="ALDH_DDALDH"/>
    <property type="match status" value="1"/>
</dbReference>
<dbReference type="InterPro" id="IPR015590">
    <property type="entry name" value="Aldehyde_DH_dom"/>
</dbReference>
<evidence type="ECO:0000313" key="9">
    <source>
        <dbReference type="Proteomes" id="UP000655868"/>
    </source>
</evidence>
<reference evidence="8" key="1">
    <citation type="submission" date="2020-12" db="EMBL/GenBank/DDBJ databases">
        <title>Antrihabitans popcorni sp. nov. and Antrihabitans auranticaus sp. nov., isolated from a larva cave.</title>
        <authorList>
            <person name="Lee S.D."/>
            <person name="Kim I.S."/>
        </authorList>
    </citation>
    <scope>NUCLEOTIDE SEQUENCE</scope>
    <source>
        <strain evidence="8">YC3-6</strain>
    </source>
</reference>
<dbReference type="RefSeq" id="WP_199707442.1">
    <property type="nucleotide sequence ID" value="NZ_JAEMNV010000010.1"/>
</dbReference>
<name>A0A934NVM6_9NOCA</name>
<dbReference type="InterPro" id="IPR016162">
    <property type="entry name" value="Ald_DH_N"/>
</dbReference>
<organism evidence="8 9">
    <name type="scientific">Antrihabitans stalagmiti</name>
    <dbReference type="NCBI Taxonomy" id="2799499"/>
    <lineage>
        <taxon>Bacteria</taxon>
        <taxon>Bacillati</taxon>
        <taxon>Actinomycetota</taxon>
        <taxon>Actinomycetes</taxon>
        <taxon>Mycobacteriales</taxon>
        <taxon>Nocardiaceae</taxon>
        <taxon>Antrihabitans</taxon>
    </lineage>
</organism>
<evidence type="ECO:0000256" key="1">
    <source>
        <dbReference type="ARBA" id="ARBA00009986"/>
    </source>
</evidence>
<dbReference type="InterPro" id="IPR016161">
    <property type="entry name" value="Ald_DH/histidinol_DH"/>
</dbReference>
<dbReference type="InterPro" id="IPR012394">
    <property type="entry name" value="Aldehyde_DH_NAD(P)"/>
</dbReference>
<dbReference type="FunFam" id="3.40.309.10:FF:000009">
    <property type="entry name" value="Aldehyde dehydrogenase A"/>
    <property type="match status" value="1"/>
</dbReference>
<keyword evidence="9" id="KW-1185">Reference proteome</keyword>
<comment type="similarity">
    <text evidence="1 3 6">Belongs to the aldehyde dehydrogenase family.</text>
</comment>
<evidence type="ECO:0000313" key="8">
    <source>
        <dbReference type="EMBL" id="MBJ8342117.1"/>
    </source>
</evidence>
<proteinExistence type="inferred from homology"/>
<dbReference type="PANTHER" id="PTHR11699">
    <property type="entry name" value="ALDEHYDE DEHYDROGENASE-RELATED"/>
    <property type="match status" value="1"/>
</dbReference>
<evidence type="ECO:0000259" key="7">
    <source>
        <dbReference type="Pfam" id="PF00171"/>
    </source>
</evidence>
<dbReference type="GO" id="GO:0016620">
    <property type="term" value="F:oxidoreductase activity, acting on the aldehyde or oxo group of donors, NAD or NADP as acceptor"/>
    <property type="evidence" value="ECO:0007669"/>
    <property type="project" value="InterPro"/>
</dbReference>
<dbReference type="PROSITE" id="PS00687">
    <property type="entry name" value="ALDEHYDE_DEHYDR_GLU"/>
    <property type="match status" value="1"/>
</dbReference>
<dbReference type="PIRSF" id="PIRSF036492">
    <property type="entry name" value="ALDH"/>
    <property type="match status" value="1"/>
</dbReference>
<dbReference type="GO" id="GO:0006081">
    <property type="term" value="P:aldehyde metabolic process"/>
    <property type="evidence" value="ECO:0007669"/>
    <property type="project" value="InterPro"/>
</dbReference>
<evidence type="ECO:0000256" key="5">
    <source>
        <dbReference type="PROSITE-ProRule" id="PRU10007"/>
    </source>
</evidence>
<keyword evidence="2 3" id="KW-0560">Oxidoreductase</keyword>
<feature type="domain" description="Aldehyde dehydrogenase" evidence="7">
    <location>
        <begin position="12"/>
        <end position="470"/>
    </location>
</feature>
<dbReference type="Gene3D" id="3.40.309.10">
    <property type="entry name" value="Aldehyde Dehydrogenase, Chain A, domain 2"/>
    <property type="match status" value="1"/>
</dbReference>
<gene>
    <name evidence="8" type="ORF">JGU71_24825</name>
</gene>
<comment type="caution">
    <text evidence="8">The sequence shown here is derived from an EMBL/GenBank/DDBJ whole genome shotgun (WGS) entry which is preliminary data.</text>
</comment>
<dbReference type="InterPro" id="IPR016163">
    <property type="entry name" value="Ald_DH_C"/>
</dbReference>
<protein>
    <recommendedName>
        <fullName evidence="3">Aldehyde dehydrogenase</fullName>
    </recommendedName>
</protein>
<feature type="active site" evidence="4 5">
    <location>
        <position position="244"/>
    </location>
</feature>
<dbReference type="Pfam" id="PF00171">
    <property type="entry name" value="Aldedh"/>
    <property type="match status" value="1"/>
</dbReference>
<dbReference type="InterPro" id="IPR029510">
    <property type="entry name" value="Ald_DH_CS_GLU"/>
</dbReference>
<dbReference type="NCBIfam" id="NF006916">
    <property type="entry name" value="PRK09407.1"/>
    <property type="match status" value="1"/>
</dbReference>
<accession>A0A934NVM6</accession>
<evidence type="ECO:0000256" key="2">
    <source>
        <dbReference type="ARBA" id="ARBA00023002"/>
    </source>
</evidence>
<dbReference type="EMBL" id="JAEMNV010000010">
    <property type="protein sequence ID" value="MBJ8342117.1"/>
    <property type="molecule type" value="Genomic_DNA"/>
</dbReference>
<evidence type="ECO:0000256" key="6">
    <source>
        <dbReference type="RuleBase" id="RU003345"/>
    </source>
</evidence>
<dbReference type="AlphaFoldDB" id="A0A934NVM6"/>